<evidence type="ECO:0000313" key="1">
    <source>
        <dbReference type="EMBL" id="MCY1074289.1"/>
    </source>
</evidence>
<name>A0ABT3ZZX8_9BACT</name>
<gene>
    <name evidence="1" type="ORF">OV287_07305</name>
</gene>
<protein>
    <submittedName>
        <fullName evidence="1">Uncharacterized protein</fullName>
    </submittedName>
</protein>
<keyword evidence="2" id="KW-1185">Reference proteome</keyword>
<dbReference type="EMBL" id="JAPNKA010000001">
    <property type="protein sequence ID" value="MCY1074289.1"/>
    <property type="molecule type" value="Genomic_DNA"/>
</dbReference>
<dbReference type="RefSeq" id="WP_267533263.1">
    <property type="nucleotide sequence ID" value="NZ_JAPNKA010000001.1"/>
</dbReference>
<proteinExistence type="predicted"/>
<evidence type="ECO:0000313" key="2">
    <source>
        <dbReference type="Proteomes" id="UP001207654"/>
    </source>
</evidence>
<sequence length="76" mass="7841">MTAAGFPPGSAVFRYVVTEQEATFREGNPGIAFVNGASHGFTVVEVGVEEALASYHLLPISEVHVGGPRPGSLDAA</sequence>
<accession>A0ABT3ZZX8</accession>
<dbReference type="Proteomes" id="UP001207654">
    <property type="component" value="Unassembled WGS sequence"/>
</dbReference>
<reference evidence="1 2" key="1">
    <citation type="submission" date="2022-11" db="EMBL/GenBank/DDBJ databases">
        <title>Minimal conservation of predation-associated metabolite biosynthetic gene clusters underscores biosynthetic potential of Myxococcota including descriptions for ten novel species: Archangium lansinium sp. nov., Myxococcus landrumus sp. nov., Nannocystis bai.</title>
        <authorList>
            <person name="Ahearne A."/>
            <person name="Stevens C."/>
            <person name="Phillips K."/>
        </authorList>
    </citation>
    <scope>NUCLEOTIDE SEQUENCE [LARGE SCALE GENOMIC DNA]</scope>
    <source>
        <strain evidence="1 2">MIWBW</strain>
    </source>
</reference>
<comment type="caution">
    <text evidence="1">The sequence shown here is derived from an EMBL/GenBank/DDBJ whole genome shotgun (WGS) entry which is preliminary data.</text>
</comment>
<organism evidence="1 2">
    <name type="scientific">Archangium lansingense</name>
    <dbReference type="NCBI Taxonomy" id="2995310"/>
    <lineage>
        <taxon>Bacteria</taxon>
        <taxon>Pseudomonadati</taxon>
        <taxon>Myxococcota</taxon>
        <taxon>Myxococcia</taxon>
        <taxon>Myxococcales</taxon>
        <taxon>Cystobacterineae</taxon>
        <taxon>Archangiaceae</taxon>
        <taxon>Archangium</taxon>
    </lineage>
</organism>